<keyword evidence="2" id="KW-1185">Reference proteome</keyword>
<evidence type="ECO:0000256" key="1">
    <source>
        <dbReference type="SAM" id="SignalP"/>
    </source>
</evidence>
<dbReference type="RefSeq" id="XP_065669270.1">
    <property type="nucleotide sequence ID" value="XM_065813198.1"/>
</dbReference>
<accession>A0ABM4D4Q1</accession>
<feature type="chain" id="PRO_5047433050" evidence="1">
    <location>
        <begin position="18"/>
        <end position="180"/>
    </location>
</feature>
<evidence type="ECO:0000313" key="3">
    <source>
        <dbReference type="RefSeq" id="XP_065669270.1"/>
    </source>
</evidence>
<keyword evidence="1" id="KW-0732">Signal</keyword>
<evidence type="ECO:0000313" key="2">
    <source>
        <dbReference type="Proteomes" id="UP001652625"/>
    </source>
</evidence>
<gene>
    <name evidence="3" type="primary">LOC105850171</name>
</gene>
<protein>
    <submittedName>
        <fullName evidence="3">Uncharacterized protein LOC105850171</fullName>
    </submittedName>
</protein>
<reference evidence="3" key="1">
    <citation type="submission" date="2025-08" db="UniProtKB">
        <authorList>
            <consortium name="RefSeq"/>
        </authorList>
    </citation>
    <scope>IDENTIFICATION</scope>
</reference>
<dbReference type="GeneID" id="105850171"/>
<name>A0ABM4D4Q1_HYDVU</name>
<dbReference type="Proteomes" id="UP001652625">
    <property type="component" value="Chromosome 12"/>
</dbReference>
<sequence length="180" mass="19948">MNFKLFLLCVLPTVVLSNSVISKRDIDDSLTWEQIGTNVCFHGNNDAFGVVMLKKTGFLKAIKLSYLSGAIQCSASEKGSNWGCADQTKLNVFITDEKKEVIFPPKNEVTLAAGNWYTLPGTISTASDLVFKNFCYPTYVRSMDHLQVWWGEDLINHGWQGDNSGRTCVNVYAAFATSAD</sequence>
<feature type="signal peptide" evidence="1">
    <location>
        <begin position="1"/>
        <end position="17"/>
    </location>
</feature>
<proteinExistence type="predicted"/>
<organism evidence="2 3">
    <name type="scientific">Hydra vulgaris</name>
    <name type="common">Hydra</name>
    <name type="synonym">Hydra attenuata</name>
    <dbReference type="NCBI Taxonomy" id="6087"/>
    <lineage>
        <taxon>Eukaryota</taxon>
        <taxon>Metazoa</taxon>
        <taxon>Cnidaria</taxon>
        <taxon>Hydrozoa</taxon>
        <taxon>Hydroidolina</taxon>
        <taxon>Anthoathecata</taxon>
        <taxon>Aplanulata</taxon>
        <taxon>Hydridae</taxon>
        <taxon>Hydra</taxon>
    </lineage>
</organism>